<reference evidence="1 2" key="1">
    <citation type="submission" date="2018-06" db="EMBL/GenBank/DDBJ databases">
        <title>Genomic Encyclopedia of Archaeal and Bacterial Type Strains, Phase II (KMG-II): from individual species to whole genera.</title>
        <authorList>
            <person name="Goeker M."/>
        </authorList>
    </citation>
    <scope>NUCLEOTIDE SEQUENCE [LARGE SCALE GENOMIC DNA]</scope>
    <source>
        <strain evidence="1 2">DSM 23857</strain>
    </source>
</reference>
<organism evidence="1 2">
    <name type="scientific">Chitinophaga skermanii</name>
    <dbReference type="NCBI Taxonomy" id="331697"/>
    <lineage>
        <taxon>Bacteria</taxon>
        <taxon>Pseudomonadati</taxon>
        <taxon>Bacteroidota</taxon>
        <taxon>Chitinophagia</taxon>
        <taxon>Chitinophagales</taxon>
        <taxon>Chitinophagaceae</taxon>
        <taxon>Chitinophaga</taxon>
    </lineage>
</organism>
<dbReference type="PROSITE" id="PS51257">
    <property type="entry name" value="PROKAR_LIPOPROTEIN"/>
    <property type="match status" value="1"/>
</dbReference>
<keyword evidence="2" id="KW-1185">Reference proteome</keyword>
<dbReference type="Proteomes" id="UP000249547">
    <property type="component" value="Unassembled WGS sequence"/>
</dbReference>
<evidence type="ECO:0000313" key="1">
    <source>
        <dbReference type="EMBL" id="RAJ00357.1"/>
    </source>
</evidence>
<dbReference type="EMBL" id="QLLL01000008">
    <property type="protein sequence ID" value="RAJ00357.1"/>
    <property type="molecule type" value="Genomic_DNA"/>
</dbReference>
<comment type="caution">
    <text evidence="1">The sequence shown here is derived from an EMBL/GenBank/DDBJ whole genome shotgun (WGS) entry which is preliminary data.</text>
</comment>
<gene>
    <name evidence="1" type="ORF">LX64_04060</name>
</gene>
<accession>A0A327QFA4</accession>
<sequence>MVSVFKTNILSQQDKNMVINALVANFGLSACSIDLEDIDKVLRIVSSQPADEQHYMLFVQQLGYNCAYLD</sequence>
<proteinExistence type="predicted"/>
<dbReference type="RefSeq" id="WP_111599479.1">
    <property type="nucleotide sequence ID" value="NZ_QLLL01000008.1"/>
</dbReference>
<dbReference type="AlphaFoldDB" id="A0A327QFA4"/>
<name>A0A327QFA4_9BACT</name>
<evidence type="ECO:0000313" key="2">
    <source>
        <dbReference type="Proteomes" id="UP000249547"/>
    </source>
</evidence>
<dbReference type="OrthoDB" id="1036397at2"/>
<protein>
    <submittedName>
        <fullName evidence="1">Uncharacterized protein</fullName>
    </submittedName>
</protein>